<evidence type="ECO:0000259" key="5">
    <source>
        <dbReference type="PROSITE" id="PS50931"/>
    </source>
</evidence>
<dbReference type="InterPro" id="IPR005119">
    <property type="entry name" value="LysR_subst-bd"/>
</dbReference>
<dbReference type="GO" id="GO:0003700">
    <property type="term" value="F:DNA-binding transcription factor activity"/>
    <property type="evidence" value="ECO:0007669"/>
    <property type="project" value="InterPro"/>
</dbReference>
<dbReference type="InterPro" id="IPR037402">
    <property type="entry name" value="YidZ_PBP2"/>
</dbReference>
<dbReference type="GO" id="GO:0003677">
    <property type="term" value="F:DNA binding"/>
    <property type="evidence" value="ECO:0007669"/>
    <property type="project" value="UniProtKB-KW"/>
</dbReference>
<dbReference type="STRING" id="413882.AAW51_5469"/>
<comment type="similarity">
    <text evidence="1">Belongs to the LysR transcriptional regulatory family.</text>
</comment>
<keyword evidence="2" id="KW-0805">Transcription regulation</keyword>
<dbReference type="InterPro" id="IPR036388">
    <property type="entry name" value="WH-like_DNA-bd_sf"/>
</dbReference>
<dbReference type="RefSeq" id="WP_047197127.1">
    <property type="nucleotide sequence ID" value="NZ_CP011371.1"/>
</dbReference>
<dbReference type="PROSITE" id="PS50931">
    <property type="entry name" value="HTH_LYSR"/>
    <property type="match status" value="1"/>
</dbReference>
<dbReference type="Gene3D" id="3.40.190.10">
    <property type="entry name" value="Periplasmic binding protein-like II"/>
    <property type="match status" value="2"/>
</dbReference>
<dbReference type="PATRIC" id="fig|413882.6.peg.5719"/>
<dbReference type="CDD" id="cd08417">
    <property type="entry name" value="PBP2_Nitroaromatics_like"/>
    <property type="match status" value="1"/>
</dbReference>
<dbReference type="OrthoDB" id="5495633at2"/>
<evidence type="ECO:0000313" key="7">
    <source>
        <dbReference type="Proteomes" id="UP000035352"/>
    </source>
</evidence>
<dbReference type="KEGG" id="pbh:AAW51_5469"/>
<dbReference type="SUPFAM" id="SSF46785">
    <property type="entry name" value="Winged helix' DNA-binding domain"/>
    <property type="match status" value="1"/>
</dbReference>
<keyword evidence="4" id="KW-0804">Transcription</keyword>
<evidence type="ECO:0000256" key="2">
    <source>
        <dbReference type="ARBA" id="ARBA00023015"/>
    </source>
</evidence>
<dbReference type="PRINTS" id="PR00039">
    <property type="entry name" value="HTHLYSR"/>
</dbReference>
<keyword evidence="7" id="KW-1185">Reference proteome</keyword>
<keyword evidence="3" id="KW-0238">DNA-binding</keyword>
<dbReference type="PANTHER" id="PTHR30118:SF15">
    <property type="entry name" value="TRANSCRIPTIONAL REGULATORY PROTEIN"/>
    <property type="match status" value="1"/>
</dbReference>
<evidence type="ECO:0000256" key="4">
    <source>
        <dbReference type="ARBA" id="ARBA00023163"/>
    </source>
</evidence>
<dbReference type="Pfam" id="PF03466">
    <property type="entry name" value="LysR_substrate"/>
    <property type="match status" value="1"/>
</dbReference>
<evidence type="ECO:0000256" key="3">
    <source>
        <dbReference type="ARBA" id="ARBA00023125"/>
    </source>
</evidence>
<evidence type="ECO:0000313" key="6">
    <source>
        <dbReference type="EMBL" id="AKJ32160.1"/>
    </source>
</evidence>
<dbReference type="Pfam" id="PF00126">
    <property type="entry name" value="HTH_1"/>
    <property type="match status" value="1"/>
</dbReference>
<dbReference type="AlphaFoldDB" id="A0A0G3C048"/>
<accession>A0A0G3C048</accession>
<dbReference type="InterPro" id="IPR036390">
    <property type="entry name" value="WH_DNA-bd_sf"/>
</dbReference>
<dbReference type="PANTHER" id="PTHR30118">
    <property type="entry name" value="HTH-TYPE TRANSCRIPTIONAL REGULATOR LEUO-RELATED"/>
    <property type="match status" value="1"/>
</dbReference>
<sequence length="323" mass="35927">MNFRTLDLNLLRVFDQVMAEQNLTRAAERLAMTQPAVSNALRRLREAVGDELLVRTAYGVKPTARAEALWPEVRAALGRLREALDPETFDPTVSEATFRLAMADATAATLMPLLVAGIERLQALANVRVFPLTTRDPRALVERGEVDFAIGYFPDAIAALTAQGSTASLQHQRLWDGEYVCVMRKGHPLADAALTLDTFCAAHHLLVSFSGRAHGFVDQALATLNRTRRIVLTVNQFFTAGRVVLHSDLLTVLPRDFLPATGFERELLAKPLPLNLQRVHVEVLWHRRHEHDPAQRWMREQILAAGAQRDSRGRPSDALLDAG</sequence>
<evidence type="ECO:0000256" key="1">
    <source>
        <dbReference type="ARBA" id="ARBA00009437"/>
    </source>
</evidence>
<organism evidence="6 7">
    <name type="scientific">Caldimonas brevitalea</name>
    <dbReference type="NCBI Taxonomy" id="413882"/>
    <lineage>
        <taxon>Bacteria</taxon>
        <taxon>Pseudomonadati</taxon>
        <taxon>Pseudomonadota</taxon>
        <taxon>Betaproteobacteria</taxon>
        <taxon>Burkholderiales</taxon>
        <taxon>Sphaerotilaceae</taxon>
        <taxon>Caldimonas</taxon>
    </lineage>
</organism>
<proteinExistence type="inferred from homology"/>
<dbReference type="EMBL" id="CP011371">
    <property type="protein sequence ID" value="AKJ32160.1"/>
    <property type="molecule type" value="Genomic_DNA"/>
</dbReference>
<feature type="domain" description="HTH lysR-type" evidence="5">
    <location>
        <begin position="6"/>
        <end position="63"/>
    </location>
</feature>
<dbReference type="InterPro" id="IPR050389">
    <property type="entry name" value="LysR-type_TF"/>
</dbReference>
<dbReference type="Gene3D" id="1.10.10.10">
    <property type="entry name" value="Winged helix-like DNA-binding domain superfamily/Winged helix DNA-binding domain"/>
    <property type="match status" value="1"/>
</dbReference>
<protein>
    <submittedName>
        <fullName evidence="6">LysR family transcriptional regulator</fullName>
    </submittedName>
</protein>
<reference evidence="6 7" key="1">
    <citation type="submission" date="2015-05" db="EMBL/GenBank/DDBJ databases">
        <authorList>
            <person name="Tang B."/>
            <person name="Yu Y."/>
        </authorList>
    </citation>
    <scope>NUCLEOTIDE SEQUENCE [LARGE SCALE GENOMIC DNA]</scope>
    <source>
        <strain evidence="6 7">DSM 7029</strain>
    </source>
</reference>
<dbReference type="SUPFAM" id="SSF53850">
    <property type="entry name" value="Periplasmic binding protein-like II"/>
    <property type="match status" value="1"/>
</dbReference>
<dbReference type="Proteomes" id="UP000035352">
    <property type="component" value="Chromosome"/>
</dbReference>
<gene>
    <name evidence="6" type="ORF">AAW51_5469</name>
</gene>
<dbReference type="InterPro" id="IPR000847">
    <property type="entry name" value="LysR_HTH_N"/>
</dbReference>
<name>A0A0G3C048_9BURK</name>